<accession>A0A0G0MA01</accession>
<gene>
    <name evidence="2" type="ORF">UT23_C0017G0011</name>
</gene>
<name>A0A0G0MA01_9BACT</name>
<dbReference type="SUPFAM" id="SSF53448">
    <property type="entry name" value="Nucleotide-diphospho-sugar transferases"/>
    <property type="match status" value="1"/>
</dbReference>
<dbReference type="Proteomes" id="UP000034325">
    <property type="component" value="Unassembled WGS sequence"/>
</dbReference>
<sequence>MGKGLLHKPHLSIIIPAYKAESFIVKSVKEVDLVLGRLTNSYEIICVVDGKVDDTFSLVKELTEKNRKIKVLSYKNNRGKGYAVRYGMMKARGKLVGFIDAGLEIDPESIVKLLEVQKKENADIVVGSKRHPNSKVEYPTLRQIISVIYYFLVKILFRPKVTDTQAGVKIFKGSVVKKILPRLHINGFAFDIEVLMQANILGYKKIHEAPIFVKMVKAEKSSTLDTSSKIFSASIKMFIDTVGLFFRLKK</sequence>
<feature type="domain" description="Glycosyltransferase 2-like" evidence="1">
    <location>
        <begin position="12"/>
        <end position="179"/>
    </location>
</feature>
<dbReference type="PANTHER" id="PTHR48090">
    <property type="entry name" value="UNDECAPRENYL-PHOSPHATE 4-DEOXY-4-FORMAMIDO-L-ARABINOSE TRANSFERASE-RELATED"/>
    <property type="match status" value="1"/>
</dbReference>
<dbReference type="EMBL" id="LBWA01000017">
    <property type="protein sequence ID" value="KKQ97150.1"/>
    <property type="molecule type" value="Genomic_DNA"/>
</dbReference>
<evidence type="ECO:0000313" key="2">
    <source>
        <dbReference type="EMBL" id="KKQ97150.1"/>
    </source>
</evidence>
<dbReference type="Gene3D" id="3.90.550.10">
    <property type="entry name" value="Spore Coat Polysaccharide Biosynthesis Protein SpsA, Chain A"/>
    <property type="match status" value="1"/>
</dbReference>
<dbReference type="Pfam" id="PF00535">
    <property type="entry name" value="Glycos_transf_2"/>
    <property type="match status" value="1"/>
</dbReference>
<evidence type="ECO:0000259" key="1">
    <source>
        <dbReference type="Pfam" id="PF00535"/>
    </source>
</evidence>
<comment type="caution">
    <text evidence="2">The sequence shown here is derived from an EMBL/GenBank/DDBJ whole genome shotgun (WGS) entry which is preliminary data.</text>
</comment>
<dbReference type="AlphaFoldDB" id="A0A0G0MA01"/>
<organism evidence="2 3">
    <name type="scientific">Candidatus Woesebacteria bacterium GW2011_GWA1_39_12</name>
    <dbReference type="NCBI Taxonomy" id="1618549"/>
    <lineage>
        <taxon>Bacteria</taxon>
        <taxon>Candidatus Woeseibacteriota</taxon>
    </lineage>
</organism>
<protein>
    <submittedName>
        <fullName evidence="2">Glycosyltransferase, group 2 family protein</fullName>
    </submittedName>
</protein>
<reference evidence="2 3" key="1">
    <citation type="journal article" date="2015" name="Nature">
        <title>rRNA introns, odd ribosomes, and small enigmatic genomes across a large radiation of phyla.</title>
        <authorList>
            <person name="Brown C.T."/>
            <person name="Hug L.A."/>
            <person name="Thomas B.C."/>
            <person name="Sharon I."/>
            <person name="Castelle C.J."/>
            <person name="Singh A."/>
            <person name="Wilkins M.J."/>
            <person name="Williams K.H."/>
            <person name="Banfield J.F."/>
        </authorList>
    </citation>
    <scope>NUCLEOTIDE SEQUENCE [LARGE SCALE GENOMIC DNA]</scope>
</reference>
<dbReference type="InterPro" id="IPR001173">
    <property type="entry name" value="Glyco_trans_2-like"/>
</dbReference>
<dbReference type="GO" id="GO:0016740">
    <property type="term" value="F:transferase activity"/>
    <property type="evidence" value="ECO:0007669"/>
    <property type="project" value="UniProtKB-KW"/>
</dbReference>
<evidence type="ECO:0000313" key="3">
    <source>
        <dbReference type="Proteomes" id="UP000034325"/>
    </source>
</evidence>
<proteinExistence type="predicted"/>
<keyword evidence="2" id="KW-0808">Transferase</keyword>
<dbReference type="InterPro" id="IPR050256">
    <property type="entry name" value="Glycosyltransferase_2"/>
</dbReference>
<dbReference type="InterPro" id="IPR029044">
    <property type="entry name" value="Nucleotide-diphossugar_trans"/>
</dbReference>